<evidence type="ECO:0000256" key="1">
    <source>
        <dbReference type="ARBA" id="ARBA00004413"/>
    </source>
</evidence>
<dbReference type="STRING" id="243090.RB8320"/>
<keyword evidence="17" id="KW-1185">Reference proteome</keyword>
<keyword evidence="4" id="KW-0813">Transport</keyword>
<dbReference type="InterPro" id="IPR027417">
    <property type="entry name" value="P-loop_NTPase"/>
</dbReference>
<dbReference type="FunFam" id="3.40.50.300:FF:000695">
    <property type="entry name" value="Flagellar biosynthesis regulator FlhF"/>
    <property type="match status" value="1"/>
</dbReference>
<accession>Q7UFV3</accession>
<evidence type="ECO:0000256" key="4">
    <source>
        <dbReference type="ARBA" id="ARBA00022448"/>
    </source>
</evidence>
<dbReference type="GO" id="GO:0003924">
    <property type="term" value="F:GTPase activity"/>
    <property type="evidence" value="ECO:0000318"/>
    <property type="project" value="GO_Central"/>
</dbReference>
<proteinExistence type="inferred from homology"/>
<evidence type="ECO:0000313" key="16">
    <source>
        <dbReference type="EMBL" id="CAD78577.1"/>
    </source>
</evidence>
<reference evidence="16 17" key="1">
    <citation type="journal article" date="2003" name="Proc. Natl. Acad. Sci. U.S.A.">
        <title>Complete genome sequence of the marine planctomycete Pirellula sp. strain 1.</title>
        <authorList>
            <person name="Gloeckner F.O."/>
            <person name="Kube M."/>
            <person name="Bauer M."/>
            <person name="Teeling H."/>
            <person name="Lombardot T."/>
            <person name="Ludwig W."/>
            <person name="Gade D."/>
            <person name="Beck A."/>
            <person name="Borzym K."/>
            <person name="Heitmann K."/>
            <person name="Rabus R."/>
            <person name="Schlesner H."/>
            <person name="Amann R."/>
            <person name="Reinhardt R."/>
        </authorList>
    </citation>
    <scope>NUCLEOTIDE SEQUENCE [LARGE SCALE GENOMIC DNA]</scope>
    <source>
        <strain evidence="17">DSM 10527 / NCIMB 13988 / SH1</strain>
    </source>
</reference>
<dbReference type="SMART" id="SM00382">
    <property type="entry name" value="AAA"/>
    <property type="match status" value="1"/>
</dbReference>
<gene>
    <name evidence="16" type="primary">flhF</name>
    <name evidence="16" type="ordered locus">RB8320</name>
</gene>
<dbReference type="Pfam" id="PF00448">
    <property type="entry name" value="SRP54"/>
    <property type="match status" value="1"/>
</dbReference>
<evidence type="ECO:0000259" key="14">
    <source>
        <dbReference type="SMART" id="SM00382"/>
    </source>
</evidence>
<dbReference type="eggNOG" id="COG1419">
    <property type="taxonomic scope" value="Bacteria"/>
</dbReference>
<dbReference type="GO" id="GO:0015031">
    <property type="term" value="P:protein transport"/>
    <property type="evidence" value="ECO:0007669"/>
    <property type="project" value="UniProtKB-KW"/>
</dbReference>
<dbReference type="AlphaFoldDB" id="Q7UFV3"/>
<evidence type="ECO:0000256" key="8">
    <source>
        <dbReference type="ARBA" id="ARBA00022927"/>
    </source>
</evidence>
<keyword evidence="6" id="KW-0547">Nucleotide-binding</keyword>
<dbReference type="GO" id="GO:0006614">
    <property type="term" value="P:SRP-dependent cotranslational protein targeting to membrane"/>
    <property type="evidence" value="ECO:0007669"/>
    <property type="project" value="UniProtKB-UniRule"/>
</dbReference>
<dbReference type="GO" id="GO:0006605">
    <property type="term" value="P:protein targeting"/>
    <property type="evidence" value="ECO:0000318"/>
    <property type="project" value="GO_Central"/>
</dbReference>
<organism evidence="16 17">
    <name type="scientific">Rhodopirellula baltica (strain DSM 10527 / NCIMB 13988 / SH1)</name>
    <dbReference type="NCBI Taxonomy" id="243090"/>
    <lineage>
        <taxon>Bacteria</taxon>
        <taxon>Pseudomonadati</taxon>
        <taxon>Planctomycetota</taxon>
        <taxon>Planctomycetia</taxon>
        <taxon>Pirellulales</taxon>
        <taxon>Pirellulaceae</taxon>
        <taxon>Rhodopirellula</taxon>
    </lineage>
</organism>
<evidence type="ECO:0000256" key="7">
    <source>
        <dbReference type="ARBA" id="ARBA00022795"/>
    </source>
</evidence>
<dbReference type="InterPro" id="IPR003593">
    <property type="entry name" value="AAA+_ATPase"/>
</dbReference>
<dbReference type="EnsemblBacteria" id="CAD78577">
    <property type="protein sequence ID" value="CAD78577"/>
    <property type="gene ID" value="RB8320"/>
</dbReference>
<name>Q7UFV3_RHOBA</name>
<dbReference type="EMBL" id="BX294147">
    <property type="protein sequence ID" value="CAD78577.1"/>
    <property type="molecule type" value="Genomic_DNA"/>
</dbReference>
<keyword evidence="10" id="KW-0472">Membrane</keyword>
<keyword evidence="16" id="KW-0969">Cilium</keyword>
<keyword evidence="9" id="KW-0342">GTP-binding</keyword>
<dbReference type="GO" id="GO:0005525">
    <property type="term" value="F:GTP binding"/>
    <property type="evidence" value="ECO:0007669"/>
    <property type="project" value="UniProtKB-UniRule"/>
</dbReference>
<dbReference type="SMART" id="SM00962">
    <property type="entry name" value="SRP54"/>
    <property type="match status" value="1"/>
</dbReference>
<dbReference type="CDD" id="cd17873">
    <property type="entry name" value="FlhF"/>
    <property type="match status" value="1"/>
</dbReference>
<protein>
    <recommendedName>
        <fullName evidence="3 13">Flagellar biosynthesis protein FlhF</fullName>
    </recommendedName>
</protein>
<dbReference type="Gene3D" id="1.20.120.1380">
    <property type="entry name" value="Flagellar FlhF biosynthesis protein, N domain"/>
    <property type="match status" value="1"/>
</dbReference>
<keyword evidence="16" id="KW-0282">Flagellum</keyword>
<evidence type="ECO:0000313" key="17">
    <source>
        <dbReference type="Proteomes" id="UP000001025"/>
    </source>
</evidence>
<dbReference type="InterPro" id="IPR047040">
    <property type="entry name" value="FlhF__GTPase_dom"/>
</dbReference>
<dbReference type="PATRIC" id="fig|243090.15.peg.4009"/>
<evidence type="ECO:0000256" key="10">
    <source>
        <dbReference type="ARBA" id="ARBA00023136"/>
    </source>
</evidence>
<dbReference type="InParanoid" id="Q7UFV3"/>
<dbReference type="Gene3D" id="3.40.50.300">
    <property type="entry name" value="P-loop containing nucleotide triphosphate hydrolases"/>
    <property type="match status" value="1"/>
</dbReference>
<keyword evidence="16" id="KW-0966">Cell projection</keyword>
<feature type="domain" description="AAA+ ATPase" evidence="14">
    <location>
        <begin position="241"/>
        <end position="377"/>
    </location>
</feature>
<dbReference type="GO" id="GO:0044781">
    <property type="term" value="P:bacterial-type flagellum organization"/>
    <property type="evidence" value="ECO:0007669"/>
    <property type="project" value="UniProtKB-UniRule"/>
</dbReference>
<dbReference type="InterPro" id="IPR020006">
    <property type="entry name" value="FlhF"/>
</dbReference>
<dbReference type="Proteomes" id="UP000001025">
    <property type="component" value="Chromosome"/>
</dbReference>
<dbReference type="GO" id="GO:0005886">
    <property type="term" value="C:plasma membrane"/>
    <property type="evidence" value="ECO:0000318"/>
    <property type="project" value="GO_Central"/>
</dbReference>
<dbReference type="InterPro" id="IPR000897">
    <property type="entry name" value="SRP54_GTPase_dom"/>
</dbReference>
<evidence type="ECO:0000256" key="11">
    <source>
        <dbReference type="ARBA" id="ARBA00023225"/>
    </source>
</evidence>
<dbReference type="PANTHER" id="PTHR43134">
    <property type="entry name" value="SIGNAL RECOGNITION PARTICLE RECEPTOR SUBUNIT ALPHA"/>
    <property type="match status" value="1"/>
</dbReference>
<comment type="similarity">
    <text evidence="2">Belongs to the GTP-binding SRP family.</text>
</comment>
<evidence type="ECO:0000256" key="9">
    <source>
        <dbReference type="ARBA" id="ARBA00023134"/>
    </source>
</evidence>
<evidence type="ECO:0000259" key="15">
    <source>
        <dbReference type="SMART" id="SM00962"/>
    </source>
</evidence>
<evidence type="ECO:0000256" key="13">
    <source>
        <dbReference type="NCBIfam" id="TIGR03499"/>
    </source>
</evidence>
<dbReference type="OrthoDB" id="9778554at2"/>
<keyword evidence="8" id="KW-0653">Protein transport</keyword>
<sequence>MMHIRTFRAANLQAALADIRDQMGPEASVLHTRQVRNGWMGWLGRTHVEVTAGLHSGPEDGTSHDASGSRVSANYADEPLQPADVRSVNSVAASSGYGTSPTGTPNINAGTINPGAAPVSSGQNPMDAAYQNYDASHQHSSSTGIQGFGNAGNGAGQGGFYGAGYASGELSPADSLSLRLLQAGVEESTARRWMASASSFAAGIANSESAVQSDQRWMEHLQRAVARELNLCGPIRTQPGDRHVVALVGPTGVGKTTTVAKLAAGFRIEARRRVGLLTIDTYRIAAVQQLKAYAEIMDLPMQVVEKPEQMETALSALGDVDLVLIDTAGRSPRSDARIEQLSEFLRAAHPDETHLVLSATSSGENIRTTLEGFAPVRANAVTLTKLDETPCMASVLAALTGRDRVVAPPLSYLTNGQQVPDDIAVADASGLVAQLLPHMPTAGLGEMGFETMDGYESLHYGEAA</sequence>
<evidence type="ECO:0000256" key="6">
    <source>
        <dbReference type="ARBA" id="ARBA00022741"/>
    </source>
</evidence>
<evidence type="ECO:0000256" key="12">
    <source>
        <dbReference type="ARBA" id="ARBA00025337"/>
    </source>
</evidence>
<evidence type="ECO:0000256" key="3">
    <source>
        <dbReference type="ARBA" id="ARBA00014919"/>
    </source>
</evidence>
<evidence type="ECO:0000256" key="2">
    <source>
        <dbReference type="ARBA" id="ARBA00008531"/>
    </source>
</evidence>
<evidence type="ECO:0000256" key="5">
    <source>
        <dbReference type="ARBA" id="ARBA00022475"/>
    </source>
</evidence>
<dbReference type="HOGENOM" id="CLU_009301_11_4_0"/>
<comment type="subcellular location">
    <subcellularLocation>
        <location evidence="1">Cell membrane</location>
        <topology evidence="1">Peripheral membrane protein</topology>
        <orientation evidence="1">Cytoplasmic side</orientation>
    </subcellularLocation>
</comment>
<keyword evidence="7" id="KW-1005">Bacterial flagellum biogenesis</keyword>
<comment type="function">
    <text evidence="12">Necessary for flagellar biosynthesis. May be involved in translocation of the flagellum.</text>
</comment>
<dbReference type="GO" id="GO:0005047">
    <property type="term" value="F:signal recognition particle binding"/>
    <property type="evidence" value="ECO:0000318"/>
    <property type="project" value="GO_Central"/>
</dbReference>
<dbReference type="SUPFAM" id="SSF52540">
    <property type="entry name" value="P-loop containing nucleoside triphosphate hydrolases"/>
    <property type="match status" value="1"/>
</dbReference>
<dbReference type="NCBIfam" id="TIGR03499">
    <property type="entry name" value="FlhF"/>
    <property type="match status" value="1"/>
</dbReference>
<keyword evidence="5" id="KW-1003">Cell membrane</keyword>
<keyword evidence="11" id="KW-1006">Bacterial flagellum protein export</keyword>
<feature type="domain" description="SRP54-type proteins GTP-binding" evidence="15">
    <location>
        <begin position="242"/>
        <end position="437"/>
    </location>
</feature>
<dbReference type="PANTHER" id="PTHR43134:SF3">
    <property type="entry name" value="FLAGELLAR BIOSYNTHESIS PROTEIN FLHF"/>
    <property type="match status" value="1"/>
</dbReference>
<dbReference type="KEGG" id="rba:RB8320"/>